<feature type="transmembrane region" description="Helical" evidence="1">
    <location>
        <begin position="178"/>
        <end position="197"/>
    </location>
</feature>
<dbReference type="KEGG" id="lnu:N7U66_19320"/>
<gene>
    <name evidence="2" type="ORF">N7U66_19320</name>
</gene>
<keyword evidence="1" id="KW-0812">Transmembrane</keyword>
<dbReference type="EMBL" id="CP113088">
    <property type="protein sequence ID" value="WAC01963.1"/>
    <property type="molecule type" value="Genomic_DNA"/>
</dbReference>
<sequence>MSVIFSLAFSRFFLIYKLVPNFRIALLMSLLVRGVVRLPGLEIWGIAELWAMMPVTLYLTFLPIPFLILKPSFRRLILSAFLIGLVFNFHPITGLGGILLYLSFIILYVILYKQKKEITLKNSMGVLLALLLGMLPFIITYFSKTSSSITYDISAFTQAFNTRIPQYFSEPMTFLKQWLHFKTLLYVVPIILYYGVSRRDEAAHKRAKIIILLTLILILLPAISVYIERFINSSLKLNLRLSFQLIRAQKMAIVPSFFAMAYLLEYVNERLKSKWVLPVLVSVQVSILVISKQPVFNSIPYIGDDITRFVLPNNLSFGSLNYPKKLDVDYMADYIAVNTPQNALIYGSHHYRGASKRSVILDSKGASMLIEGNPLQFIEAELIRKN</sequence>
<protein>
    <submittedName>
        <fullName evidence="2">Uncharacterized protein</fullName>
    </submittedName>
</protein>
<organism evidence="2 3">
    <name type="scientific">Lacinutrix neustonica</name>
    <dbReference type="NCBI Taxonomy" id="2980107"/>
    <lineage>
        <taxon>Bacteria</taxon>
        <taxon>Pseudomonadati</taxon>
        <taxon>Bacteroidota</taxon>
        <taxon>Flavobacteriia</taxon>
        <taxon>Flavobacteriales</taxon>
        <taxon>Flavobacteriaceae</taxon>
        <taxon>Lacinutrix</taxon>
    </lineage>
</organism>
<feature type="transmembrane region" description="Helical" evidence="1">
    <location>
        <begin position="247"/>
        <end position="264"/>
    </location>
</feature>
<dbReference type="AlphaFoldDB" id="A0A9E8MUU4"/>
<keyword evidence="3" id="KW-1185">Reference proteome</keyword>
<evidence type="ECO:0000313" key="2">
    <source>
        <dbReference type="EMBL" id="WAC01963.1"/>
    </source>
</evidence>
<name>A0A9E8MUU4_9FLAO</name>
<accession>A0A9E8MUU4</accession>
<feature type="transmembrane region" description="Helical" evidence="1">
    <location>
        <begin position="209"/>
        <end position="227"/>
    </location>
</feature>
<evidence type="ECO:0000256" key="1">
    <source>
        <dbReference type="SAM" id="Phobius"/>
    </source>
</evidence>
<feature type="transmembrane region" description="Helical" evidence="1">
    <location>
        <begin position="12"/>
        <end position="31"/>
    </location>
</feature>
<feature type="transmembrane region" description="Helical" evidence="1">
    <location>
        <begin position="43"/>
        <end position="61"/>
    </location>
</feature>
<reference evidence="2" key="1">
    <citation type="submission" date="2022-11" db="EMBL/GenBank/DDBJ databases">
        <title>Lacinutrix neustonica HL-RS19T sp. nov., isolated from the surface microlayer sample of brackish Lake Shihwa.</title>
        <authorList>
            <person name="Choi J.Y."/>
            <person name="Hwang C.Y."/>
        </authorList>
    </citation>
    <scope>NUCLEOTIDE SEQUENCE</scope>
    <source>
        <strain evidence="2">HL-RS19</strain>
    </source>
</reference>
<keyword evidence="1" id="KW-0472">Membrane</keyword>
<dbReference type="Proteomes" id="UP001164705">
    <property type="component" value="Chromosome"/>
</dbReference>
<feature type="transmembrane region" description="Helical" evidence="1">
    <location>
        <begin position="95"/>
        <end position="112"/>
    </location>
</feature>
<feature type="transmembrane region" description="Helical" evidence="1">
    <location>
        <begin position="124"/>
        <end position="142"/>
    </location>
</feature>
<proteinExistence type="predicted"/>
<evidence type="ECO:0000313" key="3">
    <source>
        <dbReference type="Proteomes" id="UP001164705"/>
    </source>
</evidence>
<dbReference type="RefSeq" id="WP_267676561.1">
    <property type="nucleotide sequence ID" value="NZ_CP113088.1"/>
</dbReference>
<keyword evidence="1" id="KW-1133">Transmembrane helix</keyword>